<dbReference type="VEuPathDB" id="FungiDB:RhiirFUN_002762"/>
<evidence type="ECO:0000313" key="2">
    <source>
        <dbReference type="EMBL" id="CAB5382326.1"/>
    </source>
</evidence>
<accession>A0A2N0P686</accession>
<dbReference type="EMBL" id="LLXJ01001401">
    <property type="protein sequence ID" value="PKC02346.1"/>
    <property type="molecule type" value="Genomic_DNA"/>
</dbReference>
<evidence type="ECO:0000313" key="4">
    <source>
        <dbReference type="Proteomes" id="UP000232722"/>
    </source>
</evidence>
<feature type="region of interest" description="Disordered" evidence="1">
    <location>
        <begin position="36"/>
        <end position="61"/>
    </location>
</feature>
<organism evidence="3 4">
    <name type="scientific">Rhizophagus irregularis</name>
    <dbReference type="NCBI Taxonomy" id="588596"/>
    <lineage>
        <taxon>Eukaryota</taxon>
        <taxon>Fungi</taxon>
        <taxon>Fungi incertae sedis</taxon>
        <taxon>Mucoromycota</taxon>
        <taxon>Glomeromycotina</taxon>
        <taxon>Glomeromycetes</taxon>
        <taxon>Glomerales</taxon>
        <taxon>Glomeraceae</taxon>
        <taxon>Rhizophagus</taxon>
    </lineage>
</organism>
<name>A0A2N0P686_9GLOM</name>
<comment type="caution">
    <text evidence="3">The sequence shown here is derived from an EMBL/GenBank/DDBJ whole genome shotgun (WGS) entry which is preliminary data.</text>
</comment>
<dbReference type="Proteomes" id="UP000684084">
    <property type="component" value="Unassembled WGS sequence"/>
</dbReference>
<dbReference type="Proteomes" id="UP000232722">
    <property type="component" value="Unassembled WGS sequence"/>
</dbReference>
<gene>
    <name evidence="2" type="ORF">CHRIB12_LOCUS17902</name>
    <name evidence="3" type="ORF">RhiirA5_425381</name>
</gene>
<feature type="compositionally biased region" description="Polar residues" evidence="1">
    <location>
        <begin position="36"/>
        <end position="48"/>
    </location>
</feature>
<dbReference type="EMBL" id="CAGKOT010000046">
    <property type="protein sequence ID" value="CAB5382326.1"/>
    <property type="molecule type" value="Genomic_DNA"/>
</dbReference>
<reference evidence="3 4" key="1">
    <citation type="submission" date="2016-04" db="EMBL/GenBank/DDBJ databases">
        <title>Genome analyses suggest a sexual origin of heterokaryosis in a supposedly ancient asexual fungus.</title>
        <authorList>
            <person name="Ropars J."/>
            <person name="Sedzielewska K."/>
            <person name="Noel J."/>
            <person name="Charron P."/>
            <person name="Farinelli L."/>
            <person name="Marton T."/>
            <person name="Kruger M."/>
            <person name="Pelin A."/>
            <person name="Brachmann A."/>
            <person name="Corradi N."/>
        </authorList>
    </citation>
    <scope>NUCLEOTIDE SEQUENCE [LARGE SCALE GENOMIC DNA]</scope>
    <source>
        <strain evidence="3 4">A5</strain>
    </source>
</reference>
<proteinExistence type="predicted"/>
<dbReference type="OrthoDB" id="2442064at2759"/>
<dbReference type="AlphaFoldDB" id="A0A2N0P686"/>
<reference evidence="3 4" key="2">
    <citation type="submission" date="2017-09" db="EMBL/GenBank/DDBJ databases">
        <title>Extensive intraspecific genome diversity in a model arbuscular mycorrhizal fungus.</title>
        <authorList>
            <person name="Chen E.C."/>
            <person name="Morin E."/>
            <person name="Beaudet D."/>
            <person name="Noel J."/>
            <person name="Ndikumana S."/>
            <person name="Charron P."/>
            <person name="St-Onge C."/>
            <person name="Giorgi J."/>
            <person name="Grigoriev I.V."/>
            <person name="Roux C."/>
            <person name="Martin F.M."/>
            <person name="Corradi N."/>
        </authorList>
    </citation>
    <scope>NUCLEOTIDE SEQUENCE [LARGE SCALE GENOMIC DNA]</scope>
    <source>
        <strain evidence="3 4">A5</strain>
    </source>
</reference>
<sequence>MQIILANKIMMIEPVALGYCINDERKEDWEIYVQDISPQQNNDRNNNGKYAAQEQPINSNGEDFKMMPLSCYPNRKRICDLQLSLEKLGYRQCTDGRKPCNLVVPNIQHKKNFGNYVCVDGEKV</sequence>
<evidence type="ECO:0000256" key="1">
    <source>
        <dbReference type="SAM" id="MobiDB-lite"/>
    </source>
</evidence>
<protein>
    <submittedName>
        <fullName evidence="3">Uncharacterized protein</fullName>
    </submittedName>
</protein>
<evidence type="ECO:0000313" key="3">
    <source>
        <dbReference type="EMBL" id="PKC02346.1"/>
    </source>
</evidence>
<reference evidence="2" key="3">
    <citation type="submission" date="2020-05" db="EMBL/GenBank/DDBJ databases">
        <authorList>
            <person name="Rincon C."/>
            <person name="Sanders R I."/>
            <person name="Robbins C."/>
            <person name="Chaturvedi A."/>
        </authorList>
    </citation>
    <scope>NUCLEOTIDE SEQUENCE</scope>
    <source>
        <strain evidence="2">CHB12</strain>
    </source>
</reference>